<evidence type="ECO:0000313" key="5">
    <source>
        <dbReference type="Proteomes" id="UP000782610"/>
    </source>
</evidence>
<evidence type="ECO:0000313" key="4">
    <source>
        <dbReference type="EMBL" id="MBI4922384.1"/>
    </source>
</evidence>
<feature type="transmembrane region" description="Helical" evidence="3">
    <location>
        <begin position="241"/>
        <end position="265"/>
    </location>
</feature>
<keyword evidence="1" id="KW-0175">Coiled coil</keyword>
<accession>A0A933NWY7</accession>
<keyword evidence="3" id="KW-0472">Membrane</keyword>
<feature type="transmembrane region" description="Helical" evidence="3">
    <location>
        <begin position="285"/>
        <end position="311"/>
    </location>
</feature>
<sequence>MTVVRGYPGKPAEDWIAVFRSQTRTVSAAVLTVCVSLLVSWLAVIEPIGQEFMTVLRDNENTKVARLLSEREMLVFEIRHRIAVQDQQANTTTDASDPMKVAQPEERERYDKLTGKIEKAEKDHSQLKQSAVFEVFGGKFLIPKTLAVFCWSIILVGLLAYIVARRLSLASMLLKAKAAFEAELAAKSTEQPAESVTVEDIAGETPFWLAPVATLAGDKASCTGLFEALGWDRSRDRFIRLVSFCLIALFFVIQLRVAWIGYVMTDHYHPAIDAAGFPVWVHPRLLPLLSDVAIAAMLVASATLGLRWALLRPTQPYRADRRSVLAALAGGAAVAVATVSGQQLVVWYLKTYSSDRRRSVMLPEPMISAGALPTGFYRLSRSNRKRVYHVNALRRLWAPRFLAVGDLLPTQEADAGLLPAALTKRHRTASMELAALERLNDSRKAAIDLLWTMIRADFPPPEEDAPEATRRRPAPADAPQAASPPAEARIALSSDVLWPLRPILASLRSTRGIPLRLYDLQAILLLLETGDLTDFLKELQERQRPTLELIKRARKWGDPNSHWRKRIAEGKGDLIWKCPMPGVEPLVVRIKRA</sequence>
<protein>
    <submittedName>
        <fullName evidence="4">Uncharacterized protein</fullName>
    </submittedName>
</protein>
<proteinExistence type="predicted"/>
<comment type="caution">
    <text evidence="4">The sequence shown here is derived from an EMBL/GenBank/DDBJ whole genome shotgun (WGS) entry which is preliminary data.</text>
</comment>
<dbReference type="EMBL" id="JACRAF010000031">
    <property type="protein sequence ID" value="MBI4922384.1"/>
    <property type="molecule type" value="Genomic_DNA"/>
</dbReference>
<feature type="region of interest" description="Disordered" evidence="2">
    <location>
        <begin position="458"/>
        <end position="485"/>
    </location>
</feature>
<dbReference type="AlphaFoldDB" id="A0A933NWY7"/>
<name>A0A933NWY7_9HYPH</name>
<keyword evidence="3" id="KW-1133">Transmembrane helix</keyword>
<keyword evidence="3" id="KW-0812">Transmembrane</keyword>
<feature type="transmembrane region" description="Helical" evidence="3">
    <location>
        <begin position="146"/>
        <end position="164"/>
    </location>
</feature>
<dbReference type="Proteomes" id="UP000782610">
    <property type="component" value="Unassembled WGS sequence"/>
</dbReference>
<feature type="coiled-coil region" evidence="1">
    <location>
        <begin position="103"/>
        <end position="130"/>
    </location>
</feature>
<feature type="transmembrane region" description="Helical" evidence="3">
    <location>
        <begin position="323"/>
        <end position="349"/>
    </location>
</feature>
<feature type="transmembrane region" description="Helical" evidence="3">
    <location>
        <begin position="26"/>
        <end position="45"/>
    </location>
</feature>
<reference evidence="4" key="1">
    <citation type="submission" date="2020-07" db="EMBL/GenBank/DDBJ databases">
        <title>Huge and variable diversity of episymbiotic CPR bacteria and DPANN archaea in groundwater ecosystems.</title>
        <authorList>
            <person name="He C.Y."/>
            <person name="Keren R."/>
            <person name="Whittaker M."/>
            <person name="Farag I.F."/>
            <person name="Doudna J."/>
            <person name="Cate J.H.D."/>
            <person name="Banfield J.F."/>
        </authorList>
    </citation>
    <scope>NUCLEOTIDE SEQUENCE</scope>
    <source>
        <strain evidence="4">NC_groundwater_1586_Pr3_B-0.1um_66_15</strain>
    </source>
</reference>
<evidence type="ECO:0000256" key="1">
    <source>
        <dbReference type="SAM" id="Coils"/>
    </source>
</evidence>
<gene>
    <name evidence="4" type="ORF">HY834_11590</name>
</gene>
<organism evidence="4 5">
    <name type="scientific">Devosia nanyangense</name>
    <dbReference type="NCBI Taxonomy" id="1228055"/>
    <lineage>
        <taxon>Bacteria</taxon>
        <taxon>Pseudomonadati</taxon>
        <taxon>Pseudomonadota</taxon>
        <taxon>Alphaproteobacteria</taxon>
        <taxon>Hyphomicrobiales</taxon>
        <taxon>Devosiaceae</taxon>
        <taxon>Devosia</taxon>
    </lineage>
</organism>
<evidence type="ECO:0000256" key="3">
    <source>
        <dbReference type="SAM" id="Phobius"/>
    </source>
</evidence>
<feature type="compositionally biased region" description="Low complexity" evidence="2">
    <location>
        <begin position="475"/>
        <end position="485"/>
    </location>
</feature>
<evidence type="ECO:0000256" key="2">
    <source>
        <dbReference type="SAM" id="MobiDB-lite"/>
    </source>
</evidence>